<sequence>MVGGEALFSDGGPVTAAAGYSGTPLPKKLGLKDGQRVLFLSLPVELAELRSARAFAEVRDAQWDAWRGSKGWDFVHGFTASRGVLEDNARPLLEAITRDGVIWISWPKKASKVPTDITEDVIREVVLPIGLVDIKVAAVSEIWSGLKLMIRKELR</sequence>
<accession>A0A1E5XL19</accession>
<dbReference type="AlphaFoldDB" id="A0A1E5XL19"/>
<protein>
    <submittedName>
        <fullName evidence="1">DUF3052 domain-containing protein</fullName>
    </submittedName>
</protein>
<gene>
    <name evidence="1" type="ORF">VW23_026335</name>
</gene>
<dbReference type="OrthoDB" id="9800461at2"/>
<comment type="caution">
    <text evidence="1">The sequence shown here is derived from an EMBL/GenBank/DDBJ whole genome shotgun (WGS) entry which is preliminary data.</text>
</comment>
<dbReference type="EMBL" id="LAJE02000292">
    <property type="protein sequence ID" value="OEO29287.1"/>
    <property type="molecule type" value="Genomic_DNA"/>
</dbReference>
<evidence type="ECO:0000313" key="1">
    <source>
        <dbReference type="EMBL" id="OEO29287.1"/>
    </source>
</evidence>
<keyword evidence="2" id="KW-1185">Reference proteome</keyword>
<evidence type="ECO:0000313" key="2">
    <source>
        <dbReference type="Proteomes" id="UP000095463"/>
    </source>
</evidence>
<dbReference type="Proteomes" id="UP000095463">
    <property type="component" value="Unassembled WGS sequence"/>
</dbReference>
<proteinExistence type="predicted"/>
<name>A0A1E5XL19_9HYPH</name>
<reference evidence="1 2" key="1">
    <citation type="journal article" date="2015" name="Genome Announc.">
        <title>Genome Assemblies of Three Soil-Associated Devosia species: D. insulae, D. limi, and D. soli.</title>
        <authorList>
            <person name="Hassan Y.I."/>
            <person name="Lepp D."/>
            <person name="Zhou T."/>
        </authorList>
    </citation>
    <scope>NUCLEOTIDE SEQUENCE [LARGE SCALE GENOMIC DNA]</scope>
    <source>
        <strain evidence="1 2">DS-56</strain>
    </source>
</reference>
<organism evidence="1 2">
    <name type="scientific">Devosia insulae DS-56</name>
    <dbReference type="NCBI Taxonomy" id="1116389"/>
    <lineage>
        <taxon>Bacteria</taxon>
        <taxon>Pseudomonadati</taxon>
        <taxon>Pseudomonadota</taxon>
        <taxon>Alphaproteobacteria</taxon>
        <taxon>Hyphomicrobiales</taxon>
        <taxon>Devosiaceae</taxon>
        <taxon>Devosia</taxon>
    </lineage>
</organism>